<dbReference type="Gene3D" id="3.10.180.10">
    <property type="entry name" value="2,3-Dihydroxybiphenyl 1,2-Dioxygenase, domain 1"/>
    <property type="match status" value="1"/>
</dbReference>
<evidence type="ECO:0000313" key="3">
    <source>
        <dbReference type="Proteomes" id="UP001500956"/>
    </source>
</evidence>
<dbReference type="InterPro" id="IPR037523">
    <property type="entry name" value="VOC_core"/>
</dbReference>
<dbReference type="SUPFAM" id="SSF54593">
    <property type="entry name" value="Glyoxalase/Bleomycin resistance protein/Dihydroxybiphenyl dioxygenase"/>
    <property type="match status" value="1"/>
</dbReference>
<comment type="caution">
    <text evidence="2">The sequence shown here is derived from an EMBL/GenBank/DDBJ whole genome shotgun (WGS) entry which is preliminary data.</text>
</comment>
<feature type="domain" description="VOC" evidence="1">
    <location>
        <begin position="3"/>
        <end position="127"/>
    </location>
</feature>
<keyword evidence="3" id="KW-1185">Reference proteome</keyword>
<accession>A0ABP8YFL5</accession>
<dbReference type="EMBL" id="BAABID010000008">
    <property type="protein sequence ID" value="GAA4727528.1"/>
    <property type="molecule type" value="Genomic_DNA"/>
</dbReference>
<evidence type="ECO:0000313" key="2">
    <source>
        <dbReference type="EMBL" id="GAA4727528.1"/>
    </source>
</evidence>
<protein>
    <submittedName>
        <fullName evidence="2">VOC family protein</fullName>
    </submittedName>
</protein>
<dbReference type="RefSeq" id="WP_172149746.1">
    <property type="nucleotide sequence ID" value="NZ_BAABID010000008.1"/>
</dbReference>
<organism evidence="2 3">
    <name type="scientific">Isoptericola chiayiensis</name>
    <dbReference type="NCBI Taxonomy" id="579446"/>
    <lineage>
        <taxon>Bacteria</taxon>
        <taxon>Bacillati</taxon>
        <taxon>Actinomycetota</taxon>
        <taxon>Actinomycetes</taxon>
        <taxon>Micrococcales</taxon>
        <taxon>Promicromonosporaceae</taxon>
        <taxon>Isoptericola</taxon>
    </lineage>
</organism>
<sequence length="127" mass="13329">MVTVQHAFSSFFVDDLDAAEAFYRDGLGLTVARTPMGLELDVTGGSPVFVYPKGEAHAPASHTVLNLLVADIDAAVAELADAGVGLVTYPQFDHDATGVVRSADPEEGPTVAWFRDPAGNTVGLIEQ</sequence>
<dbReference type="InterPro" id="IPR004360">
    <property type="entry name" value="Glyas_Fos-R_dOase_dom"/>
</dbReference>
<proteinExistence type="predicted"/>
<reference evidence="3" key="1">
    <citation type="journal article" date="2019" name="Int. J. Syst. Evol. Microbiol.">
        <title>The Global Catalogue of Microorganisms (GCM) 10K type strain sequencing project: providing services to taxonomists for standard genome sequencing and annotation.</title>
        <authorList>
            <consortium name="The Broad Institute Genomics Platform"/>
            <consortium name="The Broad Institute Genome Sequencing Center for Infectious Disease"/>
            <person name="Wu L."/>
            <person name="Ma J."/>
        </authorList>
    </citation>
    <scope>NUCLEOTIDE SEQUENCE [LARGE SCALE GENOMIC DNA]</scope>
    <source>
        <strain evidence="3">JCM 18063</strain>
    </source>
</reference>
<dbReference type="InterPro" id="IPR029068">
    <property type="entry name" value="Glyas_Bleomycin-R_OHBP_Dase"/>
</dbReference>
<evidence type="ECO:0000259" key="1">
    <source>
        <dbReference type="PROSITE" id="PS51819"/>
    </source>
</evidence>
<dbReference type="Pfam" id="PF00903">
    <property type="entry name" value="Glyoxalase"/>
    <property type="match status" value="1"/>
</dbReference>
<name>A0ABP8YFL5_9MICO</name>
<gene>
    <name evidence="2" type="ORF">GCM10023216_18240</name>
</gene>
<dbReference type="Proteomes" id="UP001500956">
    <property type="component" value="Unassembled WGS sequence"/>
</dbReference>
<dbReference type="PROSITE" id="PS51819">
    <property type="entry name" value="VOC"/>
    <property type="match status" value="1"/>
</dbReference>